<dbReference type="InterPro" id="IPR010405">
    <property type="entry name" value="COBRA1"/>
</dbReference>
<reference evidence="2" key="1">
    <citation type="submission" date="2022-07" db="EMBL/GenBank/DDBJ databases">
        <title>Phylogenomic reconstructions and comparative analyses of Kickxellomycotina fungi.</title>
        <authorList>
            <person name="Reynolds N.K."/>
            <person name="Stajich J.E."/>
            <person name="Barry K."/>
            <person name="Grigoriev I.V."/>
            <person name="Crous P."/>
            <person name="Smith M.E."/>
        </authorList>
    </citation>
    <scope>NUCLEOTIDE SEQUENCE</scope>
    <source>
        <strain evidence="2">NBRC 105413</strain>
    </source>
</reference>
<feature type="compositionally biased region" description="Polar residues" evidence="1">
    <location>
        <begin position="393"/>
        <end position="403"/>
    </location>
</feature>
<evidence type="ECO:0000313" key="2">
    <source>
        <dbReference type="EMBL" id="KAJ1644634.1"/>
    </source>
</evidence>
<gene>
    <name evidence="2" type="ORF">LPJ64_003710</name>
</gene>
<organism evidence="2 3">
    <name type="scientific">Coemansia asiatica</name>
    <dbReference type="NCBI Taxonomy" id="1052880"/>
    <lineage>
        <taxon>Eukaryota</taxon>
        <taxon>Fungi</taxon>
        <taxon>Fungi incertae sedis</taxon>
        <taxon>Zoopagomycota</taxon>
        <taxon>Kickxellomycotina</taxon>
        <taxon>Kickxellomycetes</taxon>
        <taxon>Kickxellales</taxon>
        <taxon>Kickxellaceae</taxon>
        <taxon>Coemansia</taxon>
    </lineage>
</organism>
<dbReference type="EMBL" id="JANBOH010000152">
    <property type="protein sequence ID" value="KAJ1644634.1"/>
    <property type="molecule type" value="Genomic_DNA"/>
</dbReference>
<feature type="region of interest" description="Disordered" evidence="1">
    <location>
        <begin position="387"/>
        <end position="420"/>
    </location>
</feature>
<accession>A0A9W7XKH7</accession>
<protein>
    <recommendedName>
        <fullName evidence="4">Negative elongation factor B</fullName>
    </recommendedName>
</protein>
<dbReference type="GO" id="GO:0034244">
    <property type="term" value="P:negative regulation of transcription elongation by RNA polymerase II"/>
    <property type="evidence" value="ECO:0007669"/>
    <property type="project" value="TreeGrafter"/>
</dbReference>
<dbReference type="AlphaFoldDB" id="A0A9W7XKH7"/>
<comment type="caution">
    <text evidence="2">The sequence shown here is derived from an EMBL/GenBank/DDBJ whole genome shotgun (WGS) entry which is preliminary data.</text>
</comment>
<evidence type="ECO:0000313" key="3">
    <source>
        <dbReference type="Proteomes" id="UP001145021"/>
    </source>
</evidence>
<dbReference type="PANTHER" id="PTHR13503">
    <property type="entry name" value="NEGATIVE ELONGATION FACTOR COMPLEX MEMBER B"/>
    <property type="match status" value="1"/>
</dbReference>
<name>A0A9W7XKH7_9FUNG</name>
<dbReference type="Pfam" id="PF06209">
    <property type="entry name" value="COBRA1"/>
    <property type="match status" value="1"/>
</dbReference>
<dbReference type="Proteomes" id="UP001145021">
    <property type="component" value="Unassembled WGS sequence"/>
</dbReference>
<dbReference type="PANTHER" id="PTHR13503:SF3">
    <property type="entry name" value="NEGATIVE ELONGATION FACTOR B"/>
    <property type="match status" value="1"/>
</dbReference>
<evidence type="ECO:0008006" key="4">
    <source>
        <dbReference type="Google" id="ProtNLM"/>
    </source>
</evidence>
<evidence type="ECO:0000256" key="1">
    <source>
        <dbReference type="SAM" id="MobiDB-lite"/>
    </source>
</evidence>
<proteinExistence type="predicted"/>
<keyword evidence="3" id="KW-1185">Reference proteome</keyword>
<sequence length="677" mass="75188">MGETDNGRNGQQHSSLVGSAGRERIKQLMSLGKPKQAILEFSRDNGLEIPAAQTIYGLLDSLGHTRWSIHNSVLEATILAAQAQIQNSNMTMEERARLLNNIKPYLAIRNLQHLPLMLIAKHPSLITPDIRDMIRSDPDLYNGCAIKIKQELWRHDEALFRQSMLPLIHSYIGSEQLTEMSHEISGSRARESARDHRNSRAFNEIALAVDGDVRLYMLMLALIREELVKTNSPSLGALRMDLVSAMYDSNAVDIIRDDICSPIARLLDLCVVKQAMDEGRVQEIRNYFDGLDSDMVPFGEISLIFSSPYTRHLLAQYILSTLEEIAPNAEVSNRYDDLKLPATIITIGVSAFATIKDDLQKFPSLDRRINREFYRTMIEFIRASQRRDHSANVHDQQNPGNSRSRIHRAGGGSSGAASASVSEESGLCPTASDIAILTELELARQVLYVYLLKRVASLDLGMLNLWLPKVGQIIPRFLGLSKEGDGDMDFCSNVAAGSDDDSLSAPLPIALPQHVFAFEVDSFVQSLVTHITETKGMAAVILNSLPSDIDFDSDGSGEQSCISKIESPVVQFLSQVARIRHCGHEQVVRFLTHCTTVVAAEFSHGSSVLGFALANKESAICFIHAYVEYAAANFVVDPLLVNSLKRRYHELSQASFEQAFKYRIGQTNCPNASRFLK</sequence>
<dbReference type="GO" id="GO:0032021">
    <property type="term" value="C:NELF complex"/>
    <property type="evidence" value="ECO:0007669"/>
    <property type="project" value="TreeGrafter"/>
</dbReference>